<proteinExistence type="predicted"/>
<dbReference type="RefSeq" id="WP_071810316.1">
    <property type="nucleotide sequence ID" value="NZ_MEIA01000581.1"/>
</dbReference>
<comment type="caution">
    <text evidence="1">The sequence shown here is derived from an EMBL/GenBank/DDBJ whole genome shotgun (WGS) entry which is preliminary data.</text>
</comment>
<evidence type="ECO:0000313" key="2">
    <source>
        <dbReference type="Proteomes" id="UP000182486"/>
    </source>
</evidence>
<sequence length="119" mass="12095">MKVDLKDRRIVIGVAVAVVVLVGLAIGRSAQDAGPGRLDDGAERACTAFAAGYADAGTKTARLSLADEVGKRAADSGNARIAERATALGRSANETATAWKADATAFTQACRDAGWSSTG</sequence>
<dbReference type="AlphaFoldDB" id="A0A1K0GEV8"/>
<dbReference type="EMBL" id="MEIA01000581">
    <property type="protein sequence ID" value="OJF09356.1"/>
    <property type="molecule type" value="Genomic_DNA"/>
</dbReference>
<name>A0A1K0GEV8_9ACTN</name>
<dbReference type="Proteomes" id="UP000182486">
    <property type="component" value="Unassembled WGS sequence"/>
</dbReference>
<accession>A0A1K0GEV8</accession>
<evidence type="ECO:0000313" key="1">
    <source>
        <dbReference type="EMBL" id="OJF09356.1"/>
    </source>
</evidence>
<organism evidence="1 2">
    <name type="scientific">Couchioplanes caeruleus subsp. caeruleus</name>
    <dbReference type="NCBI Taxonomy" id="56427"/>
    <lineage>
        <taxon>Bacteria</taxon>
        <taxon>Bacillati</taxon>
        <taxon>Actinomycetota</taxon>
        <taxon>Actinomycetes</taxon>
        <taxon>Micromonosporales</taxon>
        <taxon>Micromonosporaceae</taxon>
        <taxon>Couchioplanes</taxon>
    </lineage>
</organism>
<keyword evidence="2" id="KW-1185">Reference proteome</keyword>
<reference evidence="1 2" key="1">
    <citation type="submission" date="2016-09" db="EMBL/GenBank/DDBJ databases">
        <title>Couchioplanes caeruleus draft genome sequence.</title>
        <authorList>
            <person name="Sheehan J."/>
            <person name="Caffrey P."/>
        </authorList>
    </citation>
    <scope>NUCLEOTIDE SEQUENCE [LARGE SCALE GENOMIC DNA]</scope>
    <source>
        <strain evidence="1 2">DSM 43634</strain>
    </source>
</reference>
<protein>
    <submittedName>
        <fullName evidence="1">Uncharacterized protein</fullName>
    </submittedName>
</protein>
<gene>
    <name evidence="1" type="ORF">BG844_38105</name>
</gene>